<protein>
    <submittedName>
        <fullName evidence="3">Uncharacterized protein</fullName>
    </submittedName>
</protein>
<dbReference type="AlphaFoldDB" id="A0A1V9XSS5"/>
<organism evidence="3 4">
    <name type="scientific">Tropilaelaps mercedesae</name>
    <dbReference type="NCBI Taxonomy" id="418985"/>
    <lineage>
        <taxon>Eukaryota</taxon>
        <taxon>Metazoa</taxon>
        <taxon>Ecdysozoa</taxon>
        <taxon>Arthropoda</taxon>
        <taxon>Chelicerata</taxon>
        <taxon>Arachnida</taxon>
        <taxon>Acari</taxon>
        <taxon>Parasitiformes</taxon>
        <taxon>Mesostigmata</taxon>
        <taxon>Gamasina</taxon>
        <taxon>Dermanyssoidea</taxon>
        <taxon>Laelapidae</taxon>
        <taxon>Tropilaelaps</taxon>
    </lineage>
</organism>
<evidence type="ECO:0000313" key="4">
    <source>
        <dbReference type="Proteomes" id="UP000192247"/>
    </source>
</evidence>
<dbReference type="EMBL" id="MNPL01004836">
    <property type="protein sequence ID" value="OQR76428.1"/>
    <property type="molecule type" value="Genomic_DNA"/>
</dbReference>
<dbReference type="InParanoid" id="A0A1V9XSS5"/>
<keyword evidence="2" id="KW-0812">Transmembrane</keyword>
<keyword evidence="4" id="KW-1185">Reference proteome</keyword>
<gene>
    <name evidence="3" type="ORF">BIW11_07790</name>
</gene>
<feature type="region of interest" description="Disordered" evidence="1">
    <location>
        <begin position="1"/>
        <end position="29"/>
    </location>
</feature>
<proteinExistence type="predicted"/>
<reference evidence="3 4" key="1">
    <citation type="journal article" date="2017" name="Gigascience">
        <title>Draft genome of the honey bee ectoparasitic mite, Tropilaelaps mercedesae, is shaped by the parasitic life history.</title>
        <authorList>
            <person name="Dong X."/>
            <person name="Armstrong S.D."/>
            <person name="Xia D."/>
            <person name="Makepeace B.L."/>
            <person name="Darby A.C."/>
            <person name="Kadowaki T."/>
        </authorList>
    </citation>
    <scope>NUCLEOTIDE SEQUENCE [LARGE SCALE GENOMIC DNA]</scope>
    <source>
        <strain evidence="3">Wuxi-XJTLU</strain>
    </source>
</reference>
<sequence length="158" mass="17370">MANASGPANVAEQQAPHGADYMDDSSDEDRDEYEQGYLYGRYTVLTTLLAIPVVVTACFYVAQMFVSLKDLPILGAVEKHLFELICLDSNFASSPLCLELAHFLKQTKSGKNVFRLNSVGIVQGNHHMGPTIRPCNPGVPSFRLEPHTSGLTGDKFFF</sequence>
<comment type="caution">
    <text evidence="3">The sequence shown here is derived from an EMBL/GenBank/DDBJ whole genome shotgun (WGS) entry which is preliminary data.</text>
</comment>
<evidence type="ECO:0000256" key="2">
    <source>
        <dbReference type="SAM" id="Phobius"/>
    </source>
</evidence>
<name>A0A1V9XSS5_9ACAR</name>
<feature type="transmembrane region" description="Helical" evidence="2">
    <location>
        <begin position="42"/>
        <end position="62"/>
    </location>
</feature>
<keyword evidence="2" id="KW-0472">Membrane</keyword>
<accession>A0A1V9XSS5</accession>
<evidence type="ECO:0000313" key="3">
    <source>
        <dbReference type="EMBL" id="OQR76428.1"/>
    </source>
</evidence>
<evidence type="ECO:0000256" key="1">
    <source>
        <dbReference type="SAM" id="MobiDB-lite"/>
    </source>
</evidence>
<dbReference type="Proteomes" id="UP000192247">
    <property type="component" value="Unassembled WGS sequence"/>
</dbReference>
<keyword evidence="2" id="KW-1133">Transmembrane helix</keyword>